<protein>
    <submittedName>
        <fullName evidence="1">Uncharacterized protein</fullName>
    </submittedName>
</protein>
<comment type="caution">
    <text evidence="1">The sequence shown here is derived from an EMBL/GenBank/DDBJ whole genome shotgun (WGS) entry which is preliminary data.</text>
</comment>
<evidence type="ECO:0000313" key="2">
    <source>
        <dbReference type="Proteomes" id="UP001055153"/>
    </source>
</evidence>
<sequence>MSHAAKMIMLDEHPPHGHATADVRTHVRKLILDLVRKGASGTGCGKP</sequence>
<dbReference type="Proteomes" id="UP001055153">
    <property type="component" value="Unassembled WGS sequence"/>
</dbReference>
<accession>A0ABQ4SGP7</accession>
<keyword evidence="2" id="KW-1185">Reference proteome</keyword>
<name>A0ABQ4SGP7_9HYPH</name>
<gene>
    <name evidence="1" type="ORF">GMJLKIPL_3433</name>
</gene>
<dbReference type="EMBL" id="BPQQ01000040">
    <property type="protein sequence ID" value="GJE01501.1"/>
    <property type="molecule type" value="Genomic_DNA"/>
</dbReference>
<evidence type="ECO:0000313" key="1">
    <source>
        <dbReference type="EMBL" id="GJE01501.1"/>
    </source>
</evidence>
<proteinExistence type="predicted"/>
<organism evidence="1 2">
    <name type="scientific">Methylobacterium isbiliense</name>
    <dbReference type="NCBI Taxonomy" id="315478"/>
    <lineage>
        <taxon>Bacteria</taxon>
        <taxon>Pseudomonadati</taxon>
        <taxon>Pseudomonadota</taxon>
        <taxon>Alphaproteobacteria</taxon>
        <taxon>Hyphomicrobiales</taxon>
        <taxon>Methylobacteriaceae</taxon>
        <taxon>Methylobacterium</taxon>
    </lineage>
</organism>
<reference evidence="1" key="2">
    <citation type="submission" date="2021-08" db="EMBL/GenBank/DDBJ databases">
        <authorList>
            <person name="Tani A."/>
            <person name="Ola A."/>
            <person name="Ogura Y."/>
            <person name="Katsura K."/>
            <person name="Hayashi T."/>
        </authorList>
    </citation>
    <scope>NUCLEOTIDE SEQUENCE</scope>
    <source>
        <strain evidence="1">DSM 17168</strain>
    </source>
</reference>
<dbReference type="RefSeq" id="WP_238236434.1">
    <property type="nucleotide sequence ID" value="NZ_BPQQ01000040.1"/>
</dbReference>
<reference evidence="1" key="1">
    <citation type="journal article" date="2021" name="Front. Microbiol.">
        <title>Comprehensive Comparative Genomics and Phenotyping of Methylobacterium Species.</title>
        <authorList>
            <person name="Alessa O."/>
            <person name="Ogura Y."/>
            <person name="Fujitani Y."/>
            <person name="Takami H."/>
            <person name="Hayashi T."/>
            <person name="Sahin N."/>
            <person name="Tani A."/>
        </authorList>
    </citation>
    <scope>NUCLEOTIDE SEQUENCE</scope>
    <source>
        <strain evidence="1">DSM 17168</strain>
    </source>
</reference>